<evidence type="ECO:0000313" key="3">
    <source>
        <dbReference type="EMBL" id="KAF2638700.1"/>
    </source>
</evidence>
<dbReference type="GO" id="GO:0005634">
    <property type="term" value="C:nucleus"/>
    <property type="evidence" value="ECO:0007669"/>
    <property type="project" value="TreeGrafter"/>
</dbReference>
<reference evidence="3" key="1">
    <citation type="journal article" date="2020" name="Stud. Mycol.">
        <title>101 Dothideomycetes genomes: a test case for predicting lifestyles and emergence of pathogens.</title>
        <authorList>
            <person name="Haridas S."/>
            <person name="Albert R."/>
            <person name="Binder M."/>
            <person name="Bloem J."/>
            <person name="Labutti K."/>
            <person name="Salamov A."/>
            <person name="Andreopoulos B."/>
            <person name="Baker S."/>
            <person name="Barry K."/>
            <person name="Bills G."/>
            <person name="Bluhm B."/>
            <person name="Cannon C."/>
            <person name="Castanera R."/>
            <person name="Culley D."/>
            <person name="Daum C."/>
            <person name="Ezra D."/>
            <person name="Gonzalez J."/>
            <person name="Henrissat B."/>
            <person name="Kuo A."/>
            <person name="Liang C."/>
            <person name="Lipzen A."/>
            <person name="Lutzoni F."/>
            <person name="Magnuson J."/>
            <person name="Mondo S."/>
            <person name="Nolan M."/>
            <person name="Ohm R."/>
            <person name="Pangilinan J."/>
            <person name="Park H.-J."/>
            <person name="Ramirez L."/>
            <person name="Alfaro M."/>
            <person name="Sun H."/>
            <person name="Tritt A."/>
            <person name="Yoshinaga Y."/>
            <person name="Zwiers L.-H."/>
            <person name="Turgeon B."/>
            <person name="Goodwin S."/>
            <person name="Spatafora J."/>
            <person name="Crous P."/>
            <person name="Grigoriev I."/>
        </authorList>
    </citation>
    <scope>NUCLEOTIDE SEQUENCE</scope>
    <source>
        <strain evidence="3">CBS 473.64</strain>
    </source>
</reference>
<keyword evidence="1" id="KW-0863">Zinc-finger</keyword>
<dbReference type="InterPro" id="IPR040151">
    <property type="entry name" value="Gfd2/YDR514C-like"/>
</dbReference>
<protein>
    <recommendedName>
        <fullName evidence="2">CCHC-type domain-containing protein</fullName>
    </recommendedName>
</protein>
<dbReference type="PANTHER" id="PTHR28083:SF1">
    <property type="entry name" value="GOOD FOR FULL DBP5 ACTIVITY PROTEIN 2"/>
    <property type="match status" value="1"/>
</dbReference>
<evidence type="ECO:0000313" key="4">
    <source>
        <dbReference type="Proteomes" id="UP000799753"/>
    </source>
</evidence>
<dbReference type="InterPro" id="IPR048519">
    <property type="entry name" value="Gfd2/YDR514C-like_C"/>
</dbReference>
<dbReference type="InterPro" id="IPR001878">
    <property type="entry name" value="Znf_CCHC"/>
</dbReference>
<proteinExistence type="predicted"/>
<dbReference type="Proteomes" id="UP000799753">
    <property type="component" value="Unassembled WGS sequence"/>
</dbReference>
<gene>
    <name evidence="3" type="ORF">P280DRAFT_375991</name>
</gene>
<name>A0A6A6RTJ9_9PLEO</name>
<dbReference type="PROSITE" id="PS50158">
    <property type="entry name" value="ZF_CCHC"/>
    <property type="match status" value="1"/>
</dbReference>
<organism evidence="3 4">
    <name type="scientific">Massarina eburnea CBS 473.64</name>
    <dbReference type="NCBI Taxonomy" id="1395130"/>
    <lineage>
        <taxon>Eukaryota</taxon>
        <taxon>Fungi</taxon>
        <taxon>Dikarya</taxon>
        <taxon>Ascomycota</taxon>
        <taxon>Pezizomycotina</taxon>
        <taxon>Dothideomycetes</taxon>
        <taxon>Pleosporomycetidae</taxon>
        <taxon>Pleosporales</taxon>
        <taxon>Massarineae</taxon>
        <taxon>Massarinaceae</taxon>
        <taxon>Massarina</taxon>
    </lineage>
</organism>
<keyword evidence="1" id="KW-0479">Metal-binding</keyword>
<feature type="non-terminal residue" evidence="3">
    <location>
        <position position="278"/>
    </location>
</feature>
<dbReference type="EMBL" id="MU006789">
    <property type="protein sequence ID" value="KAF2638700.1"/>
    <property type="molecule type" value="Genomic_DNA"/>
</dbReference>
<evidence type="ECO:0000259" key="2">
    <source>
        <dbReference type="PROSITE" id="PS50158"/>
    </source>
</evidence>
<keyword evidence="1" id="KW-0862">Zinc</keyword>
<evidence type="ECO:0000256" key="1">
    <source>
        <dbReference type="PROSITE-ProRule" id="PRU00047"/>
    </source>
</evidence>
<dbReference type="InterPro" id="IPR012337">
    <property type="entry name" value="RNaseH-like_sf"/>
</dbReference>
<dbReference type="Gene3D" id="3.30.420.10">
    <property type="entry name" value="Ribonuclease H-like superfamily/Ribonuclease H"/>
    <property type="match status" value="1"/>
</dbReference>
<dbReference type="GO" id="GO:0003676">
    <property type="term" value="F:nucleic acid binding"/>
    <property type="evidence" value="ECO:0007669"/>
    <property type="project" value="InterPro"/>
</dbReference>
<feature type="domain" description="CCHC-type" evidence="2">
    <location>
        <begin position="265"/>
        <end position="278"/>
    </location>
</feature>
<dbReference type="AlphaFoldDB" id="A0A6A6RTJ9"/>
<dbReference type="PANTHER" id="PTHR28083">
    <property type="entry name" value="GOOD FOR FULL DBP5 ACTIVITY PROTEIN 2"/>
    <property type="match status" value="1"/>
</dbReference>
<sequence>LKSFLACLEDRDLMRLALGIEMDGAPALARSAKLVCFDCEEWTGGSKPLTEIGVCEFSCADTAPLLKAPGPHAEAIFKQIRFRHYRMKKYAHLVNQKWVFGNPDTNIFGQTTFITEKEAKNAMEDHFHELIDPSKPELGFRPVLVLGHAIKGDLKMLQSAIDFDLGGCDTTVAFIDTQRIAMGLGLEGKGGRRNLIGLENLCMLMDVPYKHGHTALNDAAFTMFSGIKMAIGTLSETGKTSQEVFDNVARLSNHQNNPYGVKVYCVKCAKTGHSAKDC</sequence>
<dbReference type="OrthoDB" id="5953249at2759"/>
<accession>A0A6A6RTJ9</accession>
<dbReference type="InterPro" id="IPR036397">
    <property type="entry name" value="RNaseH_sf"/>
</dbReference>
<feature type="non-terminal residue" evidence="3">
    <location>
        <position position="1"/>
    </location>
</feature>
<dbReference type="SUPFAM" id="SSF53098">
    <property type="entry name" value="Ribonuclease H-like"/>
    <property type="match status" value="1"/>
</dbReference>
<dbReference type="Pfam" id="PF21762">
    <property type="entry name" value="DEDDh_C"/>
    <property type="match status" value="1"/>
</dbReference>
<dbReference type="GO" id="GO:0008270">
    <property type="term" value="F:zinc ion binding"/>
    <property type="evidence" value="ECO:0007669"/>
    <property type="project" value="UniProtKB-KW"/>
</dbReference>
<keyword evidence="4" id="KW-1185">Reference proteome</keyword>